<accession>A0ABX3GGQ5</accession>
<dbReference type="Pfam" id="PF20815">
    <property type="entry name" value="GIY_YIG_2"/>
    <property type="match status" value="1"/>
</dbReference>
<feature type="domain" description="GIY-YIG catalytic" evidence="1">
    <location>
        <begin position="26"/>
        <end position="149"/>
    </location>
</feature>
<keyword evidence="3" id="KW-1185">Reference proteome</keyword>
<name>A0ABX3GGQ5_9BACL</name>
<proteinExistence type="predicted"/>
<protein>
    <recommendedName>
        <fullName evidence="1">GIY-YIG catalytic domain-containing protein</fullName>
    </recommendedName>
</protein>
<evidence type="ECO:0000313" key="2">
    <source>
        <dbReference type="EMBL" id="OMD06303.1"/>
    </source>
</evidence>
<dbReference type="RefSeq" id="WP_076220640.1">
    <property type="nucleotide sequence ID" value="NZ_MPVM01000011.1"/>
</dbReference>
<dbReference type="Proteomes" id="UP000187158">
    <property type="component" value="Unassembled WGS sequence"/>
</dbReference>
<dbReference type="EMBL" id="MPVP01000432">
    <property type="protein sequence ID" value="OMD06303.1"/>
    <property type="molecule type" value="Genomic_DNA"/>
</dbReference>
<evidence type="ECO:0000259" key="1">
    <source>
        <dbReference type="Pfam" id="PF20815"/>
    </source>
</evidence>
<evidence type="ECO:0000313" key="3">
    <source>
        <dbReference type="Proteomes" id="UP000187158"/>
    </source>
</evidence>
<gene>
    <name evidence="2" type="ORF">BSO21_30840</name>
</gene>
<reference evidence="2 3" key="1">
    <citation type="submission" date="2016-11" db="EMBL/GenBank/DDBJ databases">
        <title>Paenibacillus species isolates.</title>
        <authorList>
            <person name="Beno S.M."/>
        </authorList>
    </citation>
    <scope>NUCLEOTIDE SEQUENCE [LARGE SCALE GENOMIC DNA]</scope>
    <source>
        <strain evidence="2 3">FSL H7-0433</strain>
    </source>
</reference>
<comment type="caution">
    <text evidence="2">The sequence shown here is derived from an EMBL/GenBank/DDBJ whole genome shotgun (WGS) entry which is preliminary data.</text>
</comment>
<organism evidence="2 3">
    <name type="scientific">Paenibacillus odorifer</name>
    <dbReference type="NCBI Taxonomy" id="189426"/>
    <lineage>
        <taxon>Bacteria</taxon>
        <taxon>Bacillati</taxon>
        <taxon>Bacillota</taxon>
        <taxon>Bacilli</taxon>
        <taxon>Bacillales</taxon>
        <taxon>Paenibacillaceae</taxon>
        <taxon>Paenibacillus</taxon>
    </lineage>
</organism>
<sequence>MWDKKHDANLIVRNDIPLDIGIYTWYTKSNEELIYIGKATGKGGLRKRIWSQHLNPKYLECRTSKFTSKDSFQVSNPVLHNNKIGIDKSAFRKSVAREYFLLAGNDSVQYLKSNFLIAFESYTNLSTAEIATLENELIIKMKPKFNITHK</sequence>
<dbReference type="InterPro" id="IPR049311">
    <property type="entry name" value="GIY_YIG_cat"/>
</dbReference>